<comment type="caution">
    <text evidence="1">The sequence shown here is derived from an EMBL/GenBank/DDBJ whole genome shotgun (WGS) entry which is preliminary data.</text>
</comment>
<keyword evidence="2" id="KW-1185">Reference proteome</keyword>
<gene>
    <name evidence="1" type="ORF">DFJ66_2725</name>
</gene>
<proteinExistence type="predicted"/>
<evidence type="ECO:0000313" key="1">
    <source>
        <dbReference type="EMBL" id="RKT69495.1"/>
    </source>
</evidence>
<dbReference type="Proteomes" id="UP000272729">
    <property type="component" value="Unassembled WGS sequence"/>
</dbReference>
<name>A0A495X8L1_9PSEU</name>
<protein>
    <submittedName>
        <fullName evidence="1">Uncharacterized protein</fullName>
    </submittedName>
</protein>
<reference evidence="1 2" key="1">
    <citation type="submission" date="2018-10" db="EMBL/GenBank/DDBJ databases">
        <title>Sequencing the genomes of 1000 actinobacteria strains.</title>
        <authorList>
            <person name="Klenk H.-P."/>
        </authorList>
    </citation>
    <scope>NUCLEOTIDE SEQUENCE [LARGE SCALE GENOMIC DNA]</scope>
    <source>
        <strain evidence="1 2">DSM 43911</strain>
    </source>
</reference>
<sequence>MIRDDWKTATGASLGLRAAVHLLTFTAVPDQPGFGDLVTILDLPWDGEIVRMGQVTDWAAVVDFAAAADVPDRDRRMIAMAAGYAGGPPVDLEAAVGFAGDPAAAQRVIEAFAIATGHGDRWELTERPAPSA</sequence>
<accession>A0A495X8L1</accession>
<dbReference type="EMBL" id="RBXR01000001">
    <property type="protein sequence ID" value="RKT69495.1"/>
    <property type="molecule type" value="Genomic_DNA"/>
</dbReference>
<dbReference type="AlphaFoldDB" id="A0A495X8L1"/>
<evidence type="ECO:0000313" key="2">
    <source>
        <dbReference type="Proteomes" id="UP000272729"/>
    </source>
</evidence>
<organism evidence="1 2">
    <name type="scientific">Saccharothrix variisporea</name>
    <dbReference type="NCBI Taxonomy" id="543527"/>
    <lineage>
        <taxon>Bacteria</taxon>
        <taxon>Bacillati</taxon>
        <taxon>Actinomycetota</taxon>
        <taxon>Actinomycetes</taxon>
        <taxon>Pseudonocardiales</taxon>
        <taxon>Pseudonocardiaceae</taxon>
        <taxon>Saccharothrix</taxon>
    </lineage>
</organism>